<name>A0A6G0WGK8_9STRA</name>
<proteinExistence type="inferred from homology"/>
<dbReference type="GO" id="GO:0016791">
    <property type="term" value="F:phosphatase activity"/>
    <property type="evidence" value="ECO:0007669"/>
    <property type="project" value="TreeGrafter"/>
</dbReference>
<organism evidence="4 5">
    <name type="scientific">Aphanomyces euteiches</name>
    <dbReference type="NCBI Taxonomy" id="100861"/>
    <lineage>
        <taxon>Eukaryota</taxon>
        <taxon>Sar</taxon>
        <taxon>Stramenopiles</taxon>
        <taxon>Oomycota</taxon>
        <taxon>Saprolegniomycetes</taxon>
        <taxon>Saprolegniales</taxon>
        <taxon>Verrucalvaceae</taxon>
        <taxon>Aphanomyces</taxon>
    </lineage>
</organism>
<sequence>MVTTRRGTSIESTPTATTPRKAKKQAPTVSQPVKEEDLTLKHVLVLFRHGDRSPITTQVGQHLVMDAAEKELWASKLPTDEHIEKLSKGAKVTGMEPHLPPPKAPRDGGVFPNGQLTVRGLEQLEAKGKALREHYSTFLNGIHESDVYIRSTNVRRTIRSCLSLLHGAFPELVGDDRLHIRINTDVTLEPSYTQADYQRLLARYKDPNHPRDNLPPLPDSVGCTKTLDEQIRKVIGIPEDESICYTSLREVLVCRNAHDVPFPEGMDREMCQKLVDYNTWEFHALFGDDEDCYNSFQKGVDEIFTRLHGHTTGTFHQKANLMACHDSTLIALWNAMKLEAGIVFPVYGALTAIELYQDKAGAWFLQVKVDHEPIHFKGHKHALLTPFDHLEKIVHAFLKKEAKRAADEEHEGHVAKKAKVTTE</sequence>
<dbReference type="InterPro" id="IPR000560">
    <property type="entry name" value="His_Pase_clade-2"/>
</dbReference>
<evidence type="ECO:0008006" key="6">
    <source>
        <dbReference type="Google" id="ProtNLM"/>
    </source>
</evidence>
<evidence type="ECO:0000256" key="1">
    <source>
        <dbReference type="ARBA" id="ARBA00005375"/>
    </source>
</evidence>
<dbReference type="Gene3D" id="3.40.50.1240">
    <property type="entry name" value="Phosphoglycerate mutase-like"/>
    <property type="match status" value="1"/>
</dbReference>
<dbReference type="InterPro" id="IPR033379">
    <property type="entry name" value="Acid_Pase_AS"/>
</dbReference>
<evidence type="ECO:0000313" key="4">
    <source>
        <dbReference type="EMBL" id="KAF0726279.1"/>
    </source>
</evidence>
<dbReference type="InterPro" id="IPR029033">
    <property type="entry name" value="His_PPase_superfam"/>
</dbReference>
<feature type="region of interest" description="Disordered" evidence="3">
    <location>
        <begin position="1"/>
        <end position="33"/>
    </location>
</feature>
<dbReference type="InterPro" id="IPR050645">
    <property type="entry name" value="Histidine_acid_phosphatase"/>
</dbReference>
<evidence type="ECO:0000256" key="2">
    <source>
        <dbReference type="ARBA" id="ARBA00022801"/>
    </source>
</evidence>
<dbReference type="Pfam" id="PF00328">
    <property type="entry name" value="His_Phos_2"/>
    <property type="match status" value="1"/>
</dbReference>
<keyword evidence="2" id="KW-0378">Hydrolase</keyword>
<reference evidence="4 5" key="1">
    <citation type="submission" date="2019-07" db="EMBL/GenBank/DDBJ databases">
        <title>Genomics analysis of Aphanomyces spp. identifies a new class of oomycete effector associated with host adaptation.</title>
        <authorList>
            <person name="Gaulin E."/>
        </authorList>
    </citation>
    <scope>NUCLEOTIDE SEQUENCE [LARGE SCALE GENOMIC DNA]</scope>
    <source>
        <strain evidence="4 5">ATCC 201684</strain>
    </source>
</reference>
<dbReference type="SUPFAM" id="SSF53254">
    <property type="entry name" value="Phosphoglycerate mutase-like"/>
    <property type="match status" value="1"/>
</dbReference>
<comment type="caution">
    <text evidence="4">The sequence shown here is derived from an EMBL/GenBank/DDBJ whole genome shotgun (WGS) entry which is preliminary data.</text>
</comment>
<dbReference type="PANTHER" id="PTHR11567">
    <property type="entry name" value="ACID PHOSPHATASE-RELATED"/>
    <property type="match status" value="1"/>
</dbReference>
<evidence type="ECO:0000256" key="3">
    <source>
        <dbReference type="SAM" id="MobiDB-lite"/>
    </source>
</evidence>
<dbReference type="EMBL" id="VJMJ01000219">
    <property type="protein sequence ID" value="KAF0726279.1"/>
    <property type="molecule type" value="Genomic_DNA"/>
</dbReference>
<dbReference type="AlphaFoldDB" id="A0A6G0WGK8"/>
<comment type="similarity">
    <text evidence="1">Belongs to the histidine acid phosphatase family.</text>
</comment>
<dbReference type="VEuPathDB" id="FungiDB:AeMF1_002509"/>
<dbReference type="PROSITE" id="PS00616">
    <property type="entry name" value="HIS_ACID_PHOSPHAT_1"/>
    <property type="match status" value="1"/>
</dbReference>
<dbReference type="CDD" id="cd07061">
    <property type="entry name" value="HP_HAP_like"/>
    <property type="match status" value="1"/>
</dbReference>
<feature type="compositionally biased region" description="Polar residues" evidence="3">
    <location>
        <begin position="1"/>
        <end position="12"/>
    </location>
</feature>
<evidence type="ECO:0000313" key="5">
    <source>
        <dbReference type="Proteomes" id="UP000481153"/>
    </source>
</evidence>
<accession>A0A6G0WGK8</accession>
<dbReference type="Proteomes" id="UP000481153">
    <property type="component" value="Unassembled WGS sequence"/>
</dbReference>
<protein>
    <recommendedName>
        <fullName evidence="6">Histidine acid phosphatase</fullName>
    </recommendedName>
</protein>
<dbReference type="PANTHER" id="PTHR11567:SF110">
    <property type="entry name" value="2-PHOSPHOXYLOSE PHOSPHATASE 1"/>
    <property type="match status" value="1"/>
</dbReference>
<gene>
    <name evidence="4" type="ORF">Ae201684_015395</name>
</gene>
<keyword evidence="5" id="KW-1185">Reference proteome</keyword>